<dbReference type="PROSITE" id="PS50109">
    <property type="entry name" value="HIS_KIN"/>
    <property type="match status" value="1"/>
</dbReference>
<evidence type="ECO:0000256" key="2">
    <source>
        <dbReference type="ARBA" id="ARBA00001936"/>
    </source>
</evidence>
<feature type="domain" description="HAMP" evidence="23">
    <location>
        <begin position="160"/>
        <end position="212"/>
    </location>
</feature>
<dbReference type="InterPro" id="IPR005467">
    <property type="entry name" value="His_kinase_dom"/>
</dbReference>
<keyword evidence="11" id="KW-0378">Hydrolase</keyword>
<gene>
    <name evidence="24" type="ORF">CSW57_13405</name>
</gene>
<proteinExistence type="predicted"/>
<dbReference type="InterPro" id="IPR004358">
    <property type="entry name" value="Sig_transdc_His_kin-like_C"/>
</dbReference>
<keyword evidence="18" id="KW-0464">Manganese</keyword>
<dbReference type="SMART" id="SM00387">
    <property type="entry name" value="HATPase_c"/>
    <property type="match status" value="1"/>
</dbReference>
<comment type="catalytic activity">
    <reaction evidence="1">
        <text>ATP + protein L-histidine = ADP + protein N-phospho-L-histidine.</text>
        <dbReference type="EC" id="2.7.13.3"/>
    </reaction>
</comment>
<evidence type="ECO:0000256" key="17">
    <source>
        <dbReference type="ARBA" id="ARBA00023016"/>
    </source>
</evidence>
<keyword evidence="13" id="KW-0460">Magnesium</keyword>
<dbReference type="EMBL" id="PEBD01000008">
    <property type="protein sequence ID" value="PHV67190.1"/>
    <property type="molecule type" value="Genomic_DNA"/>
</dbReference>
<comment type="cofactor">
    <cofactor evidence="3">
        <name>Mg(2+)</name>
        <dbReference type="ChEBI" id="CHEBI:18420"/>
    </cofactor>
</comment>
<evidence type="ECO:0000313" key="25">
    <source>
        <dbReference type="Proteomes" id="UP000225108"/>
    </source>
</evidence>
<dbReference type="Gene3D" id="3.30.565.10">
    <property type="entry name" value="Histidine kinase-like ATPase, C-terminal domain"/>
    <property type="match status" value="1"/>
</dbReference>
<dbReference type="InterPro" id="IPR003594">
    <property type="entry name" value="HATPase_dom"/>
</dbReference>
<dbReference type="RefSeq" id="WP_099383182.1">
    <property type="nucleotide sequence ID" value="NZ_PEBD01000008.1"/>
</dbReference>
<dbReference type="InterPro" id="IPR050980">
    <property type="entry name" value="2C_sensor_his_kinase"/>
</dbReference>
<keyword evidence="16" id="KW-0902">Two-component regulatory system</keyword>
<dbReference type="SUPFAM" id="SSF55874">
    <property type="entry name" value="ATPase domain of HSP90 chaperone/DNA topoisomerase II/histidine kinase"/>
    <property type="match status" value="1"/>
</dbReference>
<dbReference type="PANTHER" id="PTHR44936">
    <property type="entry name" value="SENSOR PROTEIN CREC"/>
    <property type="match status" value="1"/>
</dbReference>
<comment type="caution">
    <text evidence="24">The sequence shown here is derived from an EMBL/GenBank/DDBJ whole genome shotgun (WGS) entry which is preliminary data.</text>
</comment>
<evidence type="ECO:0000256" key="16">
    <source>
        <dbReference type="ARBA" id="ARBA00023012"/>
    </source>
</evidence>
<evidence type="ECO:0000256" key="18">
    <source>
        <dbReference type="ARBA" id="ARBA00023211"/>
    </source>
</evidence>
<keyword evidence="6" id="KW-0597">Phosphoprotein</keyword>
<dbReference type="GO" id="GO:0004721">
    <property type="term" value="F:phosphoprotein phosphatase activity"/>
    <property type="evidence" value="ECO:0007669"/>
    <property type="project" value="UniProtKB-KW"/>
</dbReference>
<dbReference type="GO" id="GO:0005886">
    <property type="term" value="C:plasma membrane"/>
    <property type="evidence" value="ECO:0007669"/>
    <property type="project" value="UniProtKB-SubCell"/>
</dbReference>
<evidence type="ECO:0000256" key="20">
    <source>
        <dbReference type="ARBA" id="ARBA00041776"/>
    </source>
</evidence>
<evidence type="ECO:0000259" key="22">
    <source>
        <dbReference type="PROSITE" id="PS50109"/>
    </source>
</evidence>
<comment type="cofactor">
    <cofactor evidence="2">
        <name>Mn(2+)</name>
        <dbReference type="ChEBI" id="CHEBI:29035"/>
    </cofactor>
</comment>
<evidence type="ECO:0000256" key="14">
    <source>
        <dbReference type="ARBA" id="ARBA00022912"/>
    </source>
</evidence>
<evidence type="ECO:0000256" key="6">
    <source>
        <dbReference type="ARBA" id="ARBA00022553"/>
    </source>
</evidence>
<keyword evidence="9" id="KW-0547">Nucleotide-binding</keyword>
<reference evidence="24 25" key="1">
    <citation type="submission" date="2017-10" db="EMBL/GenBank/DDBJ databases">
        <title>The draft genome sequence of Williamsia sp. BULT 1.1 isolated from the semi-arid grassland soils from South Africa.</title>
        <authorList>
            <person name="Kabwe M.H."/>
            <person name="Govender N."/>
            <person name="Mutseka Lunga P."/>
            <person name="Vikram S."/>
            <person name="Makhalanyane T.P."/>
        </authorList>
    </citation>
    <scope>NUCLEOTIDE SEQUENCE [LARGE SCALE GENOMIC DNA]</scope>
    <source>
        <strain evidence="24 25">BULT 1.1</strain>
    </source>
</reference>
<dbReference type="Gene3D" id="1.10.287.130">
    <property type="match status" value="1"/>
</dbReference>
<keyword evidence="21" id="KW-0472">Membrane</keyword>
<dbReference type="EC" id="2.7.13.3" evidence="5"/>
<dbReference type="GO" id="GO:0000155">
    <property type="term" value="F:phosphorelay sensor kinase activity"/>
    <property type="evidence" value="ECO:0007669"/>
    <property type="project" value="InterPro"/>
</dbReference>
<dbReference type="Proteomes" id="UP000225108">
    <property type="component" value="Unassembled WGS sequence"/>
</dbReference>
<dbReference type="InterPro" id="IPR003660">
    <property type="entry name" value="HAMP_dom"/>
</dbReference>
<organism evidence="24 25">
    <name type="scientific">Williamsia marianensis</name>
    <dbReference type="NCBI Taxonomy" id="85044"/>
    <lineage>
        <taxon>Bacteria</taxon>
        <taxon>Bacillati</taxon>
        <taxon>Actinomycetota</taxon>
        <taxon>Actinomycetes</taxon>
        <taxon>Mycobacteriales</taxon>
        <taxon>Nocardiaceae</taxon>
        <taxon>Williamsia</taxon>
    </lineage>
</organism>
<evidence type="ECO:0000256" key="5">
    <source>
        <dbReference type="ARBA" id="ARBA00012438"/>
    </source>
</evidence>
<protein>
    <recommendedName>
        <fullName evidence="19">Signal transduction histidine-protein kinase/phosphatase MprB</fullName>
        <ecNumber evidence="5">2.7.13.3</ecNumber>
    </recommendedName>
    <alternativeName>
        <fullName evidence="20">Mycobacterial persistence regulator B</fullName>
    </alternativeName>
</protein>
<keyword evidence="8 21" id="KW-0812">Transmembrane</keyword>
<keyword evidence="15 21" id="KW-1133">Transmembrane helix</keyword>
<evidence type="ECO:0000256" key="11">
    <source>
        <dbReference type="ARBA" id="ARBA00022801"/>
    </source>
</evidence>
<feature type="transmembrane region" description="Helical" evidence="21">
    <location>
        <begin position="12"/>
        <end position="32"/>
    </location>
</feature>
<comment type="subcellular location">
    <subcellularLocation>
        <location evidence="4">Cell membrane</location>
    </subcellularLocation>
</comment>
<dbReference type="GO" id="GO:0005524">
    <property type="term" value="F:ATP binding"/>
    <property type="evidence" value="ECO:0007669"/>
    <property type="project" value="UniProtKB-KW"/>
</dbReference>
<feature type="domain" description="Histidine kinase" evidence="22">
    <location>
        <begin position="220"/>
        <end position="422"/>
    </location>
</feature>
<evidence type="ECO:0000256" key="12">
    <source>
        <dbReference type="ARBA" id="ARBA00022840"/>
    </source>
</evidence>
<dbReference type="InterPro" id="IPR036890">
    <property type="entry name" value="HATPase_C_sf"/>
</dbReference>
<keyword evidence="7" id="KW-0808">Transferase</keyword>
<evidence type="ECO:0000256" key="9">
    <source>
        <dbReference type="ARBA" id="ARBA00022741"/>
    </source>
</evidence>
<feature type="transmembrane region" description="Helical" evidence="21">
    <location>
        <begin position="134"/>
        <end position="157"/>
    </location>
</feature>
<keyword evidence="10" id="KW-0418">Kinase</keyword>
<evidence type="ECO:0000256" key="3">
    <source>
        <dbReference type="ARBA" id="ARBA00001946"/>
    </source>
</evidence>
<keyword evidence="14" id="KW-0904">Protein phosphatase</keyword>
<evidence type="ECO:0000313" key="24">
    <source>
        <dbReference type="EMBL" id="PHV67190.1"/>
    </source>
</evidence>
<dbReference type="SUPFAM" id="SSF47384">
    <property type="entry name" value="Homodimeric domain of signal transducing histidine kinase"/>
    <property type="match status" value="1"/>
</dbReference>
<dbReference type="AlphaFoldDB" id="A0A2G3PN43"/>
<evidence type="ECO:0000256" key="21">
    <source>
        <dbReference type="SAM" id="Phobius"/>
    </source>
</evidence>
<evidence type="ECO:0000256" key="15">
    <source>
        <dbReference type="ARBA" id="ARBA00022989"/>
    </source>
</evidence>
<sequence length="438" mass="47502">MRRRILRSMMAMVMGIGLLLGVPLMFTAWWWVDDTAHQDLDDRLKRVSTELLSQEGPDGSISGTVDQDKFRLLVPENGRLEIYFPISGPEGMERGRLEVGAPIDEEAVTESLTLGEAGSLTLSVPHAQVRSRQWGAVGVVSLVVVTSVILGLVVAAVTAGRLADPLEDVAARAARMAKGDFGTEGRHYDIEELDRVSSALDAANREITIRLEREGRIVGEVSHQLRSRLTAIRLRLDELSIHPDPDVVTEAEAGLAQVERLTSELDELITAARGEQVAMLDPVSVPEQVAQVVADYESAFEVQGRHLRAGGVGQCAARVTPTRLREALSVLVDNALHHGAGDCWVDTRELPGSRMIRVSVSDEGQGISDKSAPHVFQRGYSEGGSSGVGLPLARALIEADGGRLDLLQRRPATFAIVVPRHDTDDAARSRRTGHSEPR</sequence>
<evidence type="ECO:0000256" key="10">
    <source>
        <dbReference type="ARBA" id="ARBA00022777"/>
    </source>
</evidence>
<evidence type="ECO:0000256" key="1">
    <source>
        <dbReference type="ARBA" id="ARBA00000085"/>
    </source>
</evidence>
<dbReference type="InterPro" id="IPR036097">
    <property type="entry name" value="HisK_dim/P_sf"/>
</dbReference>
<dbReference type="PANTHER" id="PTHR44936:SF9">
    <property type="entry name" value="SENSOR PROTEIN CREC"/>
    <property type="match status" value="1"/>
</dbReference>
<evidence type="ECO:0000256" key="4">
    <source>
        <dbReference type="ARBA" id="ARBA00004236"/>
    </source>
</evidence>
<evidence type="ECO:0000256" key="13">
    <source>
        <dbReference type="ARBA" id="ARBA00022842"/>
    </source>
</evidence>
<evidence type="ECO:0000256" key="7">
    <source>
        <dbReference type="ARBA" id="ARBA00022679"/>
    </source>
</evidence>
<keyword evidence="12 24" id="KW-0067">ATP-binding</keyword>
<evidence type="ECO:0000256" key="8">
    <source>
        <dbReference type="ARBA" id="ARBA00022692"/>
    </source>
</evidence>
<keyword evidence="17" id="KW-0346">Stress response</keyword>
<evidence type="ECO:0000259" key="23">
    <source>
        <dbReference type="PROSITE" id="PS50885"/>
    </source>
</evidence>
<dbReference type="PRINTS" id="PR00344">
    <property type="entry name" value="BCTRLSENSOR"/>
</dbReference>
<name>A0A2G3PN43_WILMA</name>
<dbReference type="Pfam" id="PF02518">
    <property type="entry name" value="HATPase_c"/>
    <property type="match status" value="1"/>
</dbReference>
<dbReference type="PROSITE" id="PS50885">
    <property type="entry name" value="HAMP"/>
    <property type="match status" value="1"/>
</dbReference>
<evidence type="ECO:0000256" key="19">
    <source>
        <dbReference type="ARBA" id="ARBA00040454"/>
    </source>
</evidence>
<accession>A0A2G3PN43</accession>